<protein>
    <recommendedName>
        <fullName evidence="2">Mobilization protein</fullName>
    </recommendedName>
</protein>
<dbReference type="EMBL" id="AP031573">
    <property type="protein sequence ID" value="BFM42701.1"/>
    <property type="molecule type" value="Genomic_DNA"/>
</dbReference>
<name>A0AAT9GZM4_9FLAO</name>
<evidence type="ECO:0008006" key="2">
    <source>
        <dbReference type="Google" id="ProtNLM"/>
    </source>
</evidence>
<dbReference type="RefSeq" id="WP_369617827.1">
    <property type="nucleotide sequence ID" value="NZ_AP031573.1"/>
</dbReference>
<proteinExistence type="predicted"/>
<sequence length="110" mass="12772">MKIDLRLSNETITIITATLQPVYNSKPISRRDKSTLSIALDVVNILDKKFNHQKLKTDLFNTAKKTKVTFRHHEADMLELLLIDQIKTVNDVYIRQQIQKVINDLNQKLA</sequence>
<dbReference type="AlphaFoldDB" id="A0AAT9GZM4"/>
<evidence type="ECO:0000313" key="1">
    <source>
        <dbReference type="EMBL" id="BFM42701.1"/>
    </source>
</evidence>
<reference evidence="1" key="1">
    <citation type="submission" date="2024-05" db="EMBL/GenBank/DDBJ databases">
        <title>Whole-Genome Sequence of CFS9, a Potential Fish Probiotic Isolated from the Body Surface of Silurus asotus.</title>
        <authorList>
            <person name="Kojima M."/>
            <person name="Tobioka K."/>
            <person name="Yokota K."/>
            <person name="Nakatani H."/>
            <person name="Hori K."/>
            <person name="Tamaru Y."/>
            <person name="Okazaki F."/>
        </authorList>
    </citation>
    <scope>NUCLEOTIDE SEQUENCE</scope>
    <source>
        <strain evidence="1">CFS9</strain>
    </source>
</reference>
<gene>
    <name evidence="1" type="ORF">CFS9_13420</name>
</gene>
<organism evidence="1">
    <name type="scientific">Flavobacterium sp. CFS9</name>
    <dbReference type="NCBI Taxonomy" id="3143118"/>
    <lineage>
        <taxon>Bacteria</taxon>
        <taxon>Pseudomonadati</taxon>
        <taxon>Bacteroidota</taxon>
        <taxon>Flavobacteriia</taxon>
        <taxon>Flavobacteriales</taxon>
        <taxon>Flavobacteriaceae</taxon>
        <taxon>Flavobacterium</taxon>
    </lineage>
</organism>
<accession>A0AAT9GZM4</accession>